<dbReference type="EMBL" id="LAHD01000130">
    <property type="protein sequence ID" value="PHJ96227.1"/>
    <property type="molecule type" value="Genomic_DNA"/>
</dbReference>
<gene>
    <name evidence="1" type="ORF">VF08_30550</name>
</gene>
<name>A0A9Q5Z6P6_NOSLI</name>
<comment type="caution">
    <text evidence="1">The sequence shown here is derived from an EMBL/GenBank/DDBJ whole genome shotgun (WGS) entry which is preliminary data.</text>
</comment>
<reference evidence="1 2" key="1">
    <citation type="submission" date="2015-02" db="EMBL/GenBank/DDBJ databases">
        <title>Nostoc linckia genome annotation.</title>
        <authorList>
            <person name="Zhou Z."/>
        </authorList>
    </citation>
    <scope>NUCLEOTIDE SEQUENCE [LARGE SCALE GENOMIC DNA]</scope>
    <source>
        <strain evidence="2">z8</strain>
    </source>
</reference>
<evidence type="ECO:0000313" key="2">
    <source>
        <dbReference type="Proteomes" id="UP000222310"/>
    </source>
</evidence>
<sequence>MPHAPCPNKKTQNLGKFRARCALSALRYLPGTDSGPKVKAVKPTTEITRHNEILLKKQKPQSSLCGSPGGFHVET</sequence>
<dbReference type="Proteomes" id="UP000222310">
    <property type="component" value="Unassembled WGS sequence"/>
</dbReference>
<organism evidence="1 2">
    <name type="scientific">Nostoc linckia z8</name>
    <dbReference type="NCBI Taxonomy" id="1628746"/>
    <lineage>
        <taxon>Bacteria</taxon>
        <taxon>Bacillati</taxon>
        <taxon>Cyanobacteriota</taxon>
        <taxon>Cyanophyceae</taxon>
        <taxon>Nostocales</taxon>
        <taxon>Nostocaceae</taxon>
        <taxon>Nostoc</taxon>
    </lineage>
</organism>
<accession>A0A9Q5Z6P6</accession>
<protein>
    <submittedName>
        <fullName evidence="1">Uncharacterized protein</fullName>
    </submittedName>
</protein>
<proteinExistence type="predicted"/>
<evidence type="ECO:0000313" key="1">
    <source>
        <dbReference type="EMBL" id="PHJ96227.1"/>
    </source>
</evidence>
<dbReference type="AlphaFoldDB" id="A0A9Q5Z6P6"/>